<comment type="caution">
    <text evidence="5">The sequence shown here is derived from an EMBL/GenBank/DDBJ whole genome shotgun (WGS) entry which is preliminary data.</text>
</comment>
<accession>A0A7Z1AZP8</accession>
<dbReference type="InterPro" id="IPR000182">
    <property type="entry name" value="GNAT_dom"/>
</dbReference>
<proteinExistence type="predicted"/>
<dbReference type="PANTHER" id="PTHR43877">
    <property type="entry name" value="AMINOALKYLPHOSPHONATE N-ACETYLTRANSFERASE-RELATED-RELATED"/>
    <property type="match status" value="1"/>
</dbReference>
<feature type="domain" description="N-acetyltransferase" evidence="4">
    <location>
        <begin position="1"/>
        <end position="158"/>
    </location>
</feature>
<keyword evidence="1 5" id="KW-0808">Transferase</keyword>
<dbReference type="CDD" id="cd04301">
    <property type="entry name" value="NAT_SF"/>
    <property type="match status" value="1"/>
</dbReference>
<organism evidence="5 6">
    <name type="scientific">Actinophytocola xinjiangensis</name>
    <dbReference type="NCBI Taxonomy" id="485602"/>
    <lineage>
        <taxon>Bacteria</taxon>
        <taxon>Bacillati</taxon>
        <taxon>Actinomycetota</taxon>
        <taxon>Actinomycetes</taxon>
        <taxon>Pseudonocardiales</taxon>
        <taxon>Pseudonocardiaceae</taxon>
    </lineage>
</organism>
<evidence type="ECO:0000256" key="1">
    <source>
        <dbReference type="ARBA" id="ARBA00022679"/>
    </source>
</evidence>
<dbReference type="Pfam" id="PF13420">
    <property type="entry name" value="Acetyltransf_4"/>
    <property type="match status" value="1"/>
</dbReference>
<evidence type="ECO:0000313" key="5">
    <source>
        <dbReference type="EMBL" id="OLF11433.1"/>
    </source>
</evidence>
<sequence length="208" mass="22803">MMIRAATEDDAPACASIYRPYVTDTAITFESEPPTAGRMAERIAVATRGHAWLVATDAGRVVGYAYGSEYKSRAAYRWSCEVSVYLEVGRRRTGAGRALYEALFDRLAERGYRTVLAGITLPNPPSEALHRALGFEPVGTFRHVGWKHDAWRDVLWTQRSLPGPDPTSAPQHEVGEPEHSSIGRQVHPLPAVDPLPDLPGSRIAGVVQ</sequence>
<dbReference type="GO" id="GO:0016747">
    <property type="term" value="F:acyltransferase activity, transferring groups other than amino-acyl groups"/>
    <property type="evidence" value="ECO:0007669"/>
    <property type="project" value="InterPro"/>
</dbReference>
<protein>
    <submittedName>
        <fullName evidence="5">GNAT family N-acetyltransferase</fullName>
    </submittedName>
</protein>
<gene>
    <name evidence="5" type="ORF">BLA60_10665</name>
</gene>
<evidence type="ECO:0000313" key="6">
    <source>
        <dbReference type="Proteomes" id="UP000185696"/>
    </source>
</evidence>
<dbReference type="SUPFAM" id="SSF55729">
    <property type="entry name" value="Acyl-CoA N-acyltransferases (Nat)"/>
    <property type="match status" value="1"/>
</dbReference>
<keyword evidence="2" id="KW-0012">Acyltransferase</keyword>
<dbReference type="Gene3D" id="3.40.630.30">
    <property type="match status" value="1"/>
</dbReference>
<name>A0A7Z1AZP8_9PSEU</name>
<keyword evidence="6" id="KW-1185">Reference proteome</keyword>
<dbReference type="PROSITE" id="PS51186">
    <property type="entry name" value="GNAT"/>
    <property type="match status" value="1"/>
</dbReference>
<reference evidence="5 6" key="1">
    <citation type="submission" date="2016-12" db="EMBL/GenBank/DDBJ databases">
        <title>The draft genome sequence of Actinophytocola xinjiangensis.</title>
        <authorList>
            <person name="Wang W."/>
            <person name="Yuan L."/>
        </authorList>
    </citation>
    <scope>NUCLEOTIDE SEQUENCE [LARGE SCALE GENOMIC DNA]</scope>
    <source>
        <strain evidence="5 6">CGMCC 4.4663</strain>
    </source>
</reference>
<dbReference type="AlphaFoldDB" id="A0A7Z1AZP8"/>
<evidence type="ECO:0000259" key="4">
    <source>
        <dbReference type="PROSITE" id="PS51186"/>
    </source>
</evidence>
<dbReference type="EMBL" id="MSIF01000004">
    <property type="protein sequence ID" value="OLF11433.1"/>
    <property type="molecule type" value="Genomic_DNA"/>
</dbReference>
<evidence type="ECO:0000256" key="3">
    <source>
        <dbReference type="SAM" id="MobiDB-lite"/>
    </source>
</evidence>
<dbReference type="Proteomes" id="UP000185696">
    <property type="component" value="Unassembled WGS sequence"/>
</dbReference>
<dbReference type="InterPro" id="IPR016181">
    <property type="entry name" value="Acyl_CoA_acyltransferase"/>
</dbReference>
<evidence type="ECO:0000256" key="2">
    <source>
        <dbReference type="ARBA" id="ARBA00023315"/>
    </source>
</evidence>
<feature type="region of interest" description="Disordered" evidence="3">
    <location>
        <begin position="159"/>
        <end position="208"/>
    </location>
</feature>
<dbReference type="InterPro" id="IPR050832">
    <property type="entry name" value="Bact_Acetyltransf"/>
</dbReference>